<dbReference type="RefSeq" id="WP_045231526.1">
    <property type="nucleotide sequence ID" value="NZ_BBJU01000023.1"/>
</dbReference>
<reference evidence="2 3" key="1">
    <citation type="submission" date="2014-08" db="EMBL/GenBank/DDBJ databases">
        <title>Whole genome shotgun sequence of Rhizobium rubi NBRC 13261.</title>
        <authorList>
            <person name="Katano-Makiyama Y."/>
            <person name="Hosoyama A."/>
            <person name="Hashimoto M."/>
            <person name="Hosoyama Y."/>
            <person name="Noguchi M."/>
            <person name="Tsuchikane K."/>
            <person name="Uohara A."/>
            <person name="Ohji S."/>
            <person name="Ichikawa N."/>
            <person name="Kimura A."/>
            <person name="Yamazoe A."/>
            <person name="Fujita N."/>
        </authorList>
    </citation>
    <scope>NUCLEOTIDE SEQUENCE [LARGE SCALE GENOMIC DNA]</scope>
    <source>
        <strain evidence="2 3">NBRC 13261</strain>
    </source>
</reference>
<dbReference type="AlphaFoldDB" id="A0A081CZ94"/>
<evidence type="ECO:0000256" key="1">
    <source>
        <dbReference type="ARBA" id="ARBA00006479"/>
    </source>
</evidence>
<dbReference type="eggNOG" id="COG0645">
    <property type="taxonomic scope" value="Bacteria"/>
</dbReference>
<dbReference type="Pfam" id="PF00480">
    <property type="entry name" value="ROK"/>
    <property type="match status" value="1"/>
</dbReference>
<dbReference type="InterPro" id="IPR049874">
    <property type="entry name" value="ROK_cs"/>
</dbReference>
<protein>
    <recommendedName>
        <fullName evidence="4">Glucokinase</fullName>
    </recommendedName>
</protein>
<dbReference type="InterPro" id="IPR043129">
    <property type="entry name" value="ATPase_NBD"/>
</dbReference>
<dbReference type="eggNOG" id="COG1940">
    <property type="taxonomic scope" value="Bacteria"/>
</dbReference>
<dbReference type="PANTHER" id="PTHR18964">
    <property type="entry name" value="ROK (REPRESSOR, ORF, KINASE) FAMILY"/>
    <property type="match status" value="1"/>
</dbReference>
<dbReference type="EMBL" id="BBJU01000023">
    <property type="protein sequence ID" value="GAK71990.1"/>
    <property type="molecule type" value="Genomic_DNA"/>
</dbReference>
<dbReference type="Gene3D" id="3.40.50.300">
    <property type="entry name" value="P-loop containing nucleotide triphosphate hydrolases"/>
    <property type="match status" value="1"/>
</dbReference>
<organism evidence="2 3">
    <name type="scientific">Agrobacterium rubi TR3 = NBRC 13261</name>
    <dbReference type="NCBI Taxonomy" id="1368415"/>
    <lineage>
        <taxon>Bacteria</taxon>
        <taxon>Pseudomonadati</taxon>
        <taxon>Pseudomonadota</taxon>
        <taxon>Alphaproteobacteria</taxon>
        <taxon>Hyphomicrobiales</taxon>
        <taxon>Rhizobiaceae</taxon>
        <taxon>Rhizobium/Agrobacterium group</taxon>
        <taxon>Agrobacterium</taxon>
    </lineage>
</organism>
<dbReference type="OrthoDB" id="9810372at2"/>
<sequence length="479" mass="50403">MSPEDFAIGIDVGGTNMRAAQISPTGEILRKQSIAGSRDPAVALALIDDLVREMGVDNAKAIGIGIPGRVDGRTGEVFSGGFLDLSGIDLKGRFEKTFARPTVVANDCSMALIGESRRGAAKGLRNAVMMTIGTGIGGAIIESGAIVNGKGSAGQLGHLVVNIDGRPCLCGQRGCIETESSGTSLRRHLDEAGYGPDIRFEHVAIQAEAGDTTALGVMRAWCGPLRAAINTLSAAFDPDVVILGGGMGQAAMHALSFLPPLKTWYGVEVRLAQLGDDAGVIGSGLAALDLVPRANREAGRRLVMVNGVPASGKSAIAHALCETTGWPVLTLDTVKNPFLELIEDVDRTFNRILGRASYKSIFSIIKESAPGSTFVVDAWFGFQPIEVLRSHIAMAGITEIAEIWCHAPPDVIGERYGQRSVGRLPGHPGLAYVPELIELARNAQPCRIGPVLEVKTTEPVDVAEIGAWTINSFNQQLGA</sequence>
<comment type="caution">
    <text evidence="2">The sequence shown here is derived from an EMBL/GenBank/DDBJ whole genome shotgun (WGS) entry which is preliminary data.</text>
</comment>
<gene>
    <name evidence="2" type="ORF">RRU01S_23_00660</name>
</gene>
<dbReference type="PANTHER" id="PTHR18964:SF149">
    <property type="entry name" value="BIFUNCTIONAL UDP-N-ACETYLGLUCOSAMINE 2-EPIMERASE_N-ACETYLMANNOSAMINE KINASE"/>
    <property type="match status" value="1"/>
</dbReference>
<dbReference type="SUPFAM" id="SSF53067">
    <property type="entry name" value="Actin-like ATPase domain"/>
    <property type="match status" value="1"/>
</dbReference>
<proteinExistence type="inferred from homology"/>
<dbReference type="InterPro" id="IPR000600">
    <property type="entry name" value="ROK"/>
</dbReference>
<dbReference type="Proteomes" id="UP000028701">
    <property type="component" value="Unassembled WGS sequence"/>
</dbReference>
<evidence type="ECO:0000313" key="3">
    <source>
        <dbReference type="Proteomes" id="UP000028701"/>
    </source>
</evidence>
<dbReference type="InterPro" id="IPR027417">
    <property type="entry name" value="P-loop_NTPase"/>
</dbReference>
<comment type="similarity">
    <text evidence="1">Belongs to the ROK (NagC/XylR) family.</text>
</comment>
<evidence type="ECO:0008006" key="4">
    <source>
        <dbReference type="Google" id="ProtNLM"/>
    </source>
</evidence>
<accession>A0A081CZ94</accession>
<dbReference type="PROSITE" id="PS01125">
    <property type="entry name" value="ROK"/>
    <property type="match status" value="1"/>
</dbReference>
<dbReference type="Gene3D" id="3.30.420.40">
    <property type="match status" value="2"/>
</dbReference>
<evidence type="ECO:0000313" key="2">
    <source>
        <dbReference type="EMBL" id="GAK71990.1"/>
    </source>
</evidence>
<dbReference type="SUPFAM" id="SSF52540">
    <property type="entry name" value="P-loop containing nucleoside triphosphate hydrolases"/>
    <property type="match status" value="1"/>
</dbReference>
<name>A0A081CZ94_9HYPH</name>